<feature type="region of interest" description="Disordered" evidence="1">
    <location>
        <begin position="251"/>
        <end position="512"/>
    </location>
</feature>
<feature type="compositionally biased region" description="Gly residues" evidence="1">
    <location>
        <begin position="404"/>
        <end position="428"/>
    </location>
</feature>
<feature type="compositionally biased region" description="Basic and acidic residues" evidence="1">
    <location>
        <begin position="391"/>
        <end position="403"/>
    </location>
</feature>
<sequence>MRKHKQVCKLLLEGDSYFNGKDVNTNEFNKHSTIKSYCRGDDCKTNEERINALTIYIFKEFKDSSSRKSKYNDYDECFLLWLSDKLFKIHLESIGKKDVINYMDGTTLNQAYEKHLKNHKVKLDHWDLFDMIKGLKEANLKYMSEFYKLLNLICKLITDYYNGAQTKQLYKYPADCSLQYKNLYRNIYECKPYLNLLNKLKGIYDDFSSVIKKNGSNNELASKLKKLTPQGGKEMEAVRGFKKYDINNTKCKFPKKKNTKPKKPDTSSLQPSNQLKGRQQETSPTQKPVTKEPKLQSSPESAPPSPQEPQRETQQSSSTTPPEDPPTKPELPSSSQESQELGKNNQNELTDSGKEPDDPSGGKGSQLNGGDRANSESGGVDTEQGGPEDGSADKVSETVDPGKGKGGSKGGTGDVSGGDQGSPDGGTKGTKSVQGGLPDVQISNDSQDGANTNQQGTSGGSGSNTGNQGGDTGGDKGSQDGSGDSETGSGSEQKPTDSDPGEKETQNTPGTFFDIKPYMFRITLKGMEQINNAFKSINENMEKITKAIDNINSLYNTSVSNIKNTFNKFTEFFNNFNNNPSIDSKKVESSPDSDDNKSGSDGTGDDPPTPNDPSQSQKDQHKQDLPQQNSHQTSSDISQTPKDPQIPPTPQTTENSKEQTQVQKSSQDPSGNQNSDRTDHGSQKLVPDPV</sequence>
<dbReference type="InterPro" id="IPR006477">
    <property type="entry name" value="Yir_bir_cir"/>
</dbReference>
<feature type="compositionally biased region" description="Low complexity" evidence="1">
    <location>
        <begin position="312"/>
        <end position="321"/>
    </location>
</feature>
<organism evidence="2">
    <name type="scientific">Plasmodium chabaudi adami</name>
    <dbReference type="NCBI Taxonomy" id="5826"/>
    <lineage>
        <taxon>Eukaryota</taxon>
        <taxon>Sar</taxon>
        <taxon>Alveolata</taxon>
        <taxon>Apicomplexa</taxon>
        <taxon>Aconoidasida</taxon>
        <taxon>Haemosporida</taxon>
        <taxon>Plasmodiidae</taxon>
        <taxon>Plasmodium</taxon>
        <taxon>Plasmodium (Vinckeia)</taxon>
    </lineage>
</organism>
<feature type="compositionally biased region" description="Gly residues" evidence="1">
    <location>
        <begin position="457"/>
        <end position="472"/>
    </location>
</feature>
<feature type="compositionally biased region" description="Polar residues" evidence="1">
    <location>
        <begin position="625"/>
        <end position="642"/>
    </location>
</feature>
<accession>A0A1C6WXY5</accession>
<evidence type="ECO:0000313" key="2">
    <source>
        <dbReference type="EMBL" id="SCL94809.1"/>
    </source>
</evidence>
<feature type="compositionally biased region" description="Polar residues" evidence="1">
    <location>
        <begin position="651"/>
        <end position="675"/>
    </location>
</feature>
<feature type="compositionally biased region" description="Basic residues" evidence="1">
    <location>
        <begin position="252"/>
        <end position="261"/>
    </location>
</feature>
<protein>
    <submittedName>
        <fullName evidence="2">Plasmodium variant antigen protein Cir/Yir/Bir, putative</fullName>
    </submittedName>
</protein>
<dbReference type="Proteomes" id="UP000507536">
    <property type="component" value="Unassembled WGS sequence"/>
</dbReference>
<gene>
    <name evidence="2" type="ORF">PCHDS_000561500</name>
</gene>
<feature type="compositionally biased region" description="Polar residues" evidence="1">
    <location>
        <begin position="441"/>
        <end position="450"/>
    </location>
</feature>
<dbReference type="Pfam" id="PF06022">
    <property type="entry name" value="Cir_Bir_Yir"/>
    <property type="match status" value="1"/>
</dbReference>
<feature type="region of interest" description="Disordered" evidence="1">
    <location>
        <begin position="580"/>
        <end position="690"/>
    </location>
</feature>
<feature type="compositionally biased region" description="Basic and acidic residues" evidence="1">
    <location>
        <begin position="494"/>
        <end position="505"/>
    </location>
</feature>
<feature type="compositionally biased region" description="Polar residues" evidence="1">
    <location>
        <begin position="267"/>
        <end position="288"/>
    </location>
</feature>
<reference evidence="2" key="1">
    <citation type="submission" date="2016-08" db="EMBL/GenBank/DDBJ databases">
        <authorList>
            <consortium name="Pathogen Informatics"/>
        </authorList>
    </citation>
    <scope>NUCLEOTIDE SEQUENCE</scope>
    <source>
        <strain evidence="2">DS</strain>
    </source>
</reference>
<feature type="compositionally biased region" description="Basic and acidic residues" evidence="1">
    <location>
        <begin position="583"/>
        <end position="598"/>
    </location>
</feature>
<feature type="compositionally biased region" description="Low complexity" evidence="1">
    <location>
        <begin position="479"/>
        <end position="493"/>
    </location>
</feature>
<evidence type="ECO:0000256" key="1">
    <source>
        <dbReference type="SAM" id="MobiDB-lite"/>
    </source>
</evidence>
<dbReference type="AlphaFoldDB" id="A0A1C6WXY5"/>
<name>A0A1C6WXY5_PLACE</name>
<feature type="compositionally biased region" description="Low complexity" evidence="1">
    <location>
        <begin position="330"/>
        <end position="341"/>
    </location>
</feature>
<dbReference type="EMBL" id="FMIN01000524">
    <property type="protein sequence ID" value="SCL94809.1"/>
    <property type="molecule type" value="Genomic_DNA"/>
</dbReference>
<proteinExistence type="predicted"/>
<feature type="non-terminal residue" evidence="2">
    <location>
        <position position="690"/>
    </location>
</feature>